<name>A0A7W7YPQ5_9BACT</name>
<feature type="chain" id="PRO_5031328025" evidence="1">
    <location>
        <begin position="18"/>
        <end position="151"/>
    </location>
</feature>
<dbReference type="EMBL" id="JACHIF010000011">
    <property type="protein sequence ID" value="MBB5040076.1"/>
    <property type="molecule type" value="Genomic_DNA"/>
</dbReference>
<evidence type="ECO:0000256" key="1">
    <source>
        <dbReference type="SAM" id="SignalP"/>
    </source>
</evidence>
<dbReference type="InterPro" id="IPR036249">
    <property type="entry name" value="Thioredoxin-like_sf"/>
</dbReference>
<evidence type="ECO:0000313" key="3">
    <source>
        <dbReference type="Proteomes" id="UP000534294"/>
    </source>
</evidence>
<dbReference type="AlphaFoldDB" id="A0A7W7YPQ5"/>
<dbReference type="Gene3D" id="3.40.30.10">
    <property type="entry name" value="Glutaredoxin"/>
    <property type="match status" value="1"/>
</dbReference>
<dbReference type="SUPFAM" id="SSF52833">
    <property type="entry name" value="Thioredoxin-like"/>
    <property type="match status" value="1"/>
</dbReference>
<accession>A0A7W7YPQ5</accession>
<keyword evidence="3" id="KW-1185">Reference proteome</keyword>
<dbReference type="RefSeq" id="WP_184212470.1">
    <property type="nucleotide sequence ID" value="NZ_JACHIF010000011.1"/>
</dbReference>
<proteinExistence type="predicted"/>
<organism evidence="2 3">
    <name type="scientific">Prosthecobacter dejongeii</name>
    <dbReference type="NCBI Taxonomy" id="48465"/>
    <lineage>
        <taxon>Bacteria</taxon>
        <taxon>Pseudomonadati</taxon>
        <taxon>Verrucomicrobiota</taxon>
        <taxon>Verrucomicrobiia</taxon>
        <taxon>Verrucomicrobiales</taxon>
        <taxon>Verrucomicrobiaceae</taxon>
        <taxon>Prosthecobacter</taxon>
    </lineage>
</organism>
<dbReference type="Pfam" id="PF13899">
    <property type="entry name" value="Thioredoxin_7"/>
    <property type="match status" value="1"/>
</dbReference>
<dbReference type="Proteomes" id="UP000534294">
    <property type="component" value="Unassembled WGS sequence"/>
</dbReference>
<protein>
    <submittedName>
        <fullName evidence="2">Thioredoxin-related protein</fullName>
    </submittedName>
</protein>
<keyword evidence="1" id="KW-0732">Signal</keyword>
<evidence type="ECO:0000313" key="2">
    <source>
        <dbReference type="EMBL" id="MBB5040076.1"/>
    </source>
</evidence>
<comment type="caution">
    <text evidence="2">The sequence shown here is derived from an EMBL/GenBank/DDBJ whole genome shotgun (WGS) entry which is preliminary data.</text>
</comment>
<gene>
    <name evidence="2" type="ORF">HNQ64_004355</name>
</gene>
<feature type="signal peptide" evidence="1">
    <location>
        <begin position="1"/>
        <end position="17"/>
    </location>
</feature>
<reference evidence="2 3" key="1">
    <citation type="submission" date="2020-08" db="EMBL/GenBank/DDBJ databases">
        <title>Genomic Encyclopedia of Type Strains, Phase IV (KMG-IV): sequencing the most valuable type-strain genomes for metagenomic binning, comparative biology and taxonomic classification.</title>
        <authorList>
            <person name="Goeker M."/>
        </authorList>
    </citation>
    <scope>NUCLEOTIDE SEQUENCE [LARGE SCALE GENOMIC DNA]</scope>
    <source>
        <strain evidence="2 3">DSM 12251</strain>
    </source>
</reference>
<sequence length="151" mass="17043">MWKITLALSLLAAPLFACRLPFEPTLEAAMVKATARDQPILLLFTGSDWSLRSVTLDKELLENQTIEKILETSFILMMVDFPQRVKLASEQQRANTALAEKFQVSHFPTLISLRSDGSEIGRLEFHAATVESMAKILHDWLSRAGKTEKRN</sequence>